<evidence type="ECO:0000256" key="5">
    <source>
        <dbReference type="ARBA" id="ARBA00022741"/>
    </source>
</evidence>
<evidence type="ECO:0000256" key="2">
    <source>
        <dbReference type="ARBA" id="ARBA00004906"/>
    </source>
</evidence>
<dbReference type="InterPro" id="IPR011009">
    <property type="entry name" value="Kinase-like_dom_sf"/>
</dbReference>
<evidence type="ECO:0000259" key="11">
    <source>
        <dbReference type="PROSITE" id="PS50011"/>
    </source>
</evidence>
<keyword evidence="10" id="KW-0175">Coiled coil</keyword>
<evidence type="ECO:0000256" key="8">
    <source>
        <dbReference type="ARBA" id="ARBA00022840"/>
    </source>
</evidence>
<dbReference type="PANTHER" id="PTHR45647">
    <property type="entry name" value="OS02G0152300 PROTEIN"/>
    <property type="match status" value="1"/>
</dbReference>
<dbReference type="PROSITE" id="PS00107">
    <property type="entry name" value="PROTEIN_KINASE_ATP"/>
    <property type="match status" value="1"/>
</dbReference>
<keyword evidence="8 9" id="KW-0067">ATP-binding</keyword>
<name>A0A2I0VV60_9ASPA</name>
<gene>
    <name evidence="13" type="primary">PUB33</name>
    <name evidence="13" type="ORF">MA16_Dca021243</name>
</gene>
<dbReference type="GO" id="GO:0061630">
    <property type="term" value="F:ubiquitin protein ligase activity"/>
    <property type="evidence" value="ECO:0007669"/>
    <property type="project" value="UniProtKB-EC"/>
</dbReference>
<dbReference type="Proteomes" id="UP000233837">
    <property type="component" value="Unassembled WGS sequence"/>
</dbReference>
<dbReference type="SUPFAM" id="SSF56112">
    <property type="entry name" value="Protein kinase-like (PK-like)"/>
    <property type="match status" value="1"/>
</dbReference>
<dbReference type="Gene3D" id="3.30.200.20">
    <property type="entry name" value="Phosphorylase Kinase, domain 1"/>
    <property type="match status" value="1"/>
</dbReference>
<dbReference type="PROSITE" id="PS00108">
    <property type="entry name" value="PROTEIN_KINASE_ST"/>
    <property type="match status" value="1"/>
</dbReference>
<dbReference type="InterPro" id="IPR013083">
    <property type="entry name" value="Znf_RING/FYVE/PHD"/>
</dbReference>
<keyword evidence="14" id="KW-1185">Reference proteome</keyword>
<comment type="catalytic activity">
    <reaction evidence="1">
        <text>S-ubiquitinyl-[E2 ubiquitin-conjugating enzyme]-L-cysteine + [acceptor protein]-L-lysine = [E2 ubiquitin-conjugating enzyme]-L-cysteine + N(6)-ubiquitinyl-[acceptor protein]-L-lysine.</text>
        <dbReference type="EC" id="2.3.2.27"/>
    </reaction>
</comment>
<keyword evidence="4" id="KW-0808">Transferase</keyword>
<dbReference type="InterPro" id="IPR017441">
    <property type="entry name" value="Protein_kinase_ATP_BS"/>
</dbReference>
<organism evidence="13 14">
    <name type="scientific">Dendrobium catenatum</name>
    <dbReference type="NCBI Taxonomy" id="906689"/>
    <lineage>
        <taxon>Eukaryota</taxon>
        <taxon>Viridiplantae</taxon>
        <taxon>Streptophyta</taxon>
        <taxon>Embryophyta</taxon>
        <taxon>Tracheophyta</taxon>
        <taxon>Spermatophyta</taxon>
        <taxon>Magnoliopsida</taxon>
        <taxon>Liliopsida</taxon>
        <taxon>Asparagales</taxon>
        <taxon>Orchidaceae</taxon>
        <taxon>Epidendroideae</taxon>
        <taxon>Malaxideae</taxon>
        <taxon>Dendrobiinae</taxon>
        <taxon>Dendrobium</taxon>
    </lineage>
</organism>
<dbReference type="CDD" id="cd16655">
    <property type="entry name" value="RING-Ubox_WDSUB1-like"/>
    <property type="match status" value="1"/>
</dbReference>
<evidence type="ECO:0000256" key="7">
    <source>
        <dbReference type="ARBA" id="ARBA00022786"/>
    </source>
</evidence>
<dbReference type="Gene3D" id="1.10.510.10">
    <property type="entry name" value="Transferase(Phosphotransferase) domain 1"/>
    <property type="match status" value="1"/>
</dbReference>
<feature type="binding site" evidence="9">
    <location>
        <position position="558"/>
    </location>
    <ligand>
        <name>ATP</name>
        <dbReference type="ChEBI" id="CHEBI:30616"/>
    </ligand>
</feature>
<dbReference type="InterPro" id="IPR003613">
    <property type="entry name" value="Ubox_domain"/>
</dbReference>
<dbReference type="UniPathway" id="UPA00143"/>
<dbReference type="Pfam" id="PF04564">
    <property type="entry name" value="U-box"/>
    <property type="match status" value="1"/>
</dbReference>
<dbReference type="EC" id="2.3.2.27" evidence="3"/>
<keyword evidence="5 9" id="KW-0547">Nucleotide-binding</keyword>
<reference evidence="13 14" key="1">
    <citation type="journal article" date="2016" name="Sci. Rep.">
        <title>The Dendrobium catenatum Lindl. genome sequence provides insights into polysaccharide synthase, floral development and adaptive evolution.</title>
        <authorList>
            <person name="Zhang G.Q."/>
            <person name="Xu Q."/>
            <person name="Bian C."/>
            <person name="Tsai W.C."/>
            <person name="Yeh C.M."/>
            <person name="Liu K.W."/>
            <person name="Yoshida K."/>
            <person name="Zhang L.S."/>
            <person name="Chang S.B."/>
            <person name="Chen F."/>
            <person name="Shi Y."/>
            <person name="Su Y.Y."/>
            <person name="Zhang Y.Q."/>
            <person name="Chen L.J."/>
            <person name="Yin Y."/>
            <person name="Lin M."/>
            <person name="Huang H."/>
            <person name="Deng H."/>
            <person name="Wang Z.W."/>
            <person name="Zhu S.L."/>
            <person name="Zhao X."/>
            <person name="Deng C."/>
            <person name="Niu S.C."/>
            <person name="Huang J."/>
            <person name="Wang M."/>
            <person name="Liu G.H."/>
            <person name="Yang H.J."/>
            <person name="Xiao X.J."/>
            <person name="Hsiao Y.Y."/>
            <person name="Wu W.L."/>
            <person name="Chen Y.Y."/>
            <person name="Mitsuda N."/>
            <person name="Ohme-Takagi M."/>
            <person name="Luo Y.B."/>
            <person name="Van de Peer Y."/>
            <person name="Liu Z.J."/>
        </authorList>
    </citation>
    <scope>NUCLEOTIDE SEQUENCE [LARGE SCALE GENOMIC DNA]</scope>
    <source>
        <tissue evidence="13">The whole plant</tissue>
    </source>
</reference>
<dbReference type="PROSITE" id="PS51698">
    <property type="entry name" value="U_BOX"/>
    <property type="match status" value="1"/>
</dbReference>
<dbReference type="GO" id="GO:0004672">
    <property type="term" value="F:protein kinase activity"/>
    <property type="evidence" value="ECO:0007669"/>
    <property type="project" value="InterPro"/>
</dbReference>
<proteinExistence type="predicted"/>
<feature type="domain" description="U-box" evidence="12">
    <location>
        <begin position="817"/>
        <end position="891"/>
    </location>
</feature>
<keyword evidence="6" id="KW-0418">Kinase</keyword>
<keyword evidence="7" id="KW-0833">Ubl conjugation pathway</keyword>
<dbReference type="AlphaFoldDB" id="A0A2I0VV60"/>
<dbReference type="Pfam" id="PF00069">
    <property type="entry name" value="Pkinase"/>
    <property type="match status" value="1"/>
</dbReference>
<sequence>MESPAYLSGRGEIEEELERPALESEAVYVALGKEFKQGKATLLWTLQNFRRPIVIIHVHRPPKMIPICTHLCPAKLAIFAEDLGAKFPASQLKEQEVIAFQQLDREKMNKSLDDYLLVCSELKIKAEKIVIEADAVAKGLIEFIAQQGITKFVMGAAADKHYSKKMKAPRSKTATTVRQQADTSCCIWFVCKGNFICTRKTDISSGLSDSPESIPSLAIQSEQLAITSEGMGETSKFNAQRIKNFFRHSSSSTVSGLHGGGGTMLNLSILSSSKSLFHGSEHILNRSYSGNSLDKLSKRSLQTEYSSCSGDDEVLSKSDFLSLPKDEESSVFFPSLHESDKDLNFSSPHNELEDAGVDLELYQKLQEALSEAEDLKHEVYMESLMRQRAERTVIEAIQRAKASENLYAEELNLRKEVDETLKRAKLEIEMLKKEQVELCEKLQKTNKHKLQLELHIGNLDNCVKDLEEKLLAALHLLHSLEVEHDVLQRERDEAIQEAEELRRKKEEVPCSILANLSAFSLSEIEQATCTFDNSLKIGKGGSGTVYKGFLRNTTVAIKALNHDGMLERSEFDQEVEILSRVRHPNLVSFIGACPEALTLVYEYLPNGNLEDLLSCKSNSKPLTWKARTRIATEICSALMFLHSSKPHPVVHGDLKPENILLDANLVSKLSDFGLCNFVVQADTTTLYRHSHPKGTFAYMDPEFLATGDLTPLSDVYSFGVIILRLLTGMPALGLVKVVQEVMNKQALYGIIDPTSGDWPLVQAKQLAHLGLRCCEMNRKNRPDLVGEVWKVLEPMSKAASFSAAQLSFSSITDDNCCIPSYFICPIFQEIMKNPHTAADGFTYEEEALRIWFNNGHNTSPMTNLKLSSSNLIPNRALRSAIQEWLQQQQKHL</sequence>
<feature type="coiled-coil region" evidence="10">
    <location>
        <begin position="414"/>
        <end position="507"/>
    </location>
</feature>
<evidence type="ECO:0000256" key="3">
    <source>
        <dbReference type="ARBA" id="ARBA00012483"/>
    </source>
</evidence>
<evidence type="ECO:0000256" key="10">
    <source>
        <dbReference type="SAM" id="Coils"/>
    </source>
</evidence>
<dbReference type="SMART" id="SM00220">
    <property type="entry name" value="S_TKc"/>
    <property type="match status" value="1"/>
</dbReference>
<reference evidence="13 14" key="2">
    <citation type="journal article" date="2017" name="Nature">
        <title>The Apostasia genome and the evolution of orchids.</title>
        <authorList>
            <person name="Zhang G.Q."/>
            <person name="Liu K.W."/>
            <person name="Li Z."/>
            <person name="Lohaus R."/>
            <person name="Hsiao Y.Y."/>
            <person name="Niu S.C."/>
            <person name="Wang J.Y."/>
            <person name="Lin Y.C."/>
            <person name="Xu Q."/>
            <person name="Chen L.J."/>
            <person name="Yoshida K."/>
            <person name="Fujiwara S."/>
            <person name="Wang Z.W."/>
            <person name="Zhang Y.Q."/>
            <person name="Mitsuda N."/>
            <person name="Wang M."/>
            <person name="Liu G.H."/>
            <person name="Pecoraro L."/>
            <person name="Huang H.X."/>
            <person name="Xiao X.J."/>
            <person name="Lin M."/>
            <person name="Wu X.Y."/>
            <person name="Wu W.L."/>
            <person name="Chen Y.Y."/>
            <person name="Chang S.B."/>
            <person name="Sakamoto S."/>
            <person name="Ohme-Takagi M."/>
            <person name="Yagi M."/>
            <person name="Zeng S.J."/>
            <person name="Shen C.Y."/>
            <person name="Yeh C.M."/>
            <person name="Luo Y.B."/>
            <person name="Tsai W.C."/>
            <person name="Van de Peer Y."/>
            <person name="Liu Z.J."/>
        </authorList>
    </citation>
    <scope>NUCLEOTIDE SEQUENCE [LARGE SCALE GENOMIC DNA]</scope>
    <source>
        <tissue evidence="13">The whole plant</tissue>
    </source>
</reference>
<dbReference type="InterPro" id="IPR051348">
    <property type="entry name" value="U-box_ubiquitin_ligases"/>
</dbReference>
<dbReference type="CDD" id="cd01989">
    <property type="entry name" value="USP_STK_Ubox_N"/>
    <property type="match status" value="1"/>
</dbReference>
<comment type="pathway">
    <text evidence="2">Protein modification; protein ubiquitination.</text>
</comment>
<dbReference type="GO" id="GO:0016567">
    <property type="term" value="P:protein ubiquitination"/>
    <property type="evidence" value="ECO:0007669"/>
    <property type="project" value="UniProtKB-UniPathway"/>
</dbReference>
<accession>A0A2I0VV60</accession>
<dbReference type="PROSITE" id="PS50011">
    <property type="entry name" value="PROTEIN_KINASE_DOM"/>
    <property type="match status" value="1"/>
</dbReference>
<evidence type="ECO:0000313" key="13">
    <source>
        <dbReference type="EMBL" id="PKU67291.1"/>
    </source>
</evidence>
<evidence type="ECO:0000259" key="12">
    <source>
        <dbReference type="PROSITE" id="PS51698"/>
    </source>
</evidence>
<dbReference type="EMBL" id="KZ503211">
    <property type="protein sequence ID" value="PKU67291.1"/>
    <property type="molecule type" value="Genomic_DNA"/>
</dbReference>
<evidence type="ECO:0000256" key="9">
    <source>
        <dbReference type="PROSITE-ProRule" id="PRU10141"/>
    </source>
</evidence>
<evidence type="ECO:0000313" key="14">
    <source>
        <dbReference type="Proteomes" id="UP000233837"/>
    </source>
</evidence>
<dbReference type="PANTHER" id="PTHR45647:SF100">
    <property type="entry name" value="U-BOX DOMAIN-CONTAINING PROTEIN 33"/>
    <property type="match status" value="1"/>
</dbReference>
<feature type="domain" description="Protein kinase" evidence="11">
    <location>
        <begin position="531"/>
        <end position="796"/>
    </location>
</feature>
<evidence type="ECO:0000256" key="1">
    <source>
        <dbReference type="ARBA" id="ARBA00000900"/>
    </source>
</evidence>
<dbReference type="Gene3D" id="3.30.40.10">
    <property type="entry name" value="Zinc/RING finger domain, C3HC4 (zinc finger)"/>
    <property type="match status" value="1"/>
</dbReference>
<dbReference type="GO" id="GO:0005524">
    <property type="term" value="F:ATP binding"/>
    <property type="evidence" value="ECO:0007669"/>
    <property type="project" value="UniProtKB-UniRule"/>
</dbReference>
<dbReference type="InterPro" id="IPR000719">
    <property type="entry name" value="Prot_kinase_dom"/>
</dbReference>
<protein>
    <recommendedName>
        <fullName evidence="3">RING-type E3 ubiquitin transferase</fullName>
        <ecNumber evidence="3">2.3.2.27</ecNumber>
    </recommendedName>
</protein>
<dbReference type="SUPFAM" id="SSF57850">
    <property type="entry name" value="RING/U-box"/>
    <property type="match status" value="1"/>
</dbReference>
<dbReference type="InterPro" id="IPR008271">
    <property type="entry name" value="Ser/Thr_kinase_AS"/>
</dbReference>
<evidence type="ECO:0000256" key="6">
    <source>
        <dbReference type="ARBA" id="ARBA00022777"/>
    </source>
</evidence>
<evidence type="ECO:0000256" key="4">
    <source>
        <dbReference type="ARBA" id="ARBA00022679"/>
    </source>
</evidence>
<dbReference type="SMART" id="SM00504">
    <property type="entry name" value="Ubox"/>
    <property type="match status" value="1"/>
</dbReference>